<sequence length="87" mass="10357">IKISRNDGQDVERHYSDKFVEKIINEVRAFPDGVRVNVYATTNPMNTMHIARRVFRMTNRGNVKHLYVYQQMQSGNRNFETKGYKIY</sequence>
<dbReference type="InterPro" id="IPR041502">
    <property type="entry name" value="SUa-2TM"/>
</dbReference>
<feature type="non-terminal residue" evidence="2">
    <location>
        <position position="1"/>
    </location>
</feature>
<reference evidence="2" key="1">
    <citation type="journal article" date="2021" name="PeerJ">
        <title>Extensive microbial diversity within the chicken gut microbiome revealed by metagenomics and culture.</title>
        <authorList>
            <person name="Gilroy R."/>
            <person name="Ravi A."/>
            <person name="Getino M."/>
            <person name="Pursley I."/>
            <person name="Horton D.L."/>
            <person name="Alikhan N.F."/>
            <person name="Baker D."/>
            <person name="Gharbi K."/>
            <person name="Hall N."/>
            <person name="Watson M."/>
            <person name="Adriaenssens E.M."/>
            <person name="Foster-Nyarko E."/>
            <person name="Jarju S."/>
            <person name="Secka A."/>
            <person name="Antonio M."/>
            <person name="Oren A."/>
            <person name="Chaudhuri R.R."/>
            <person name="La Ragione R."/>
            <person name="Hildebrand F."/>
            <person name="Pallen M.J."/>
        </authorList>
    </citation>
    <scope>NUCLEOTIDE SEQUENCE</scope>
    <source>
        <strain evidence="2">14324</strain>
    </source>
</reference>
<evidence type="ECO:0000313" key="2">
    <source>
        <dbReference type="EMBL" id="HIZ21561.1"/>
    </source>
</evidence>
<evidence type="ECO:0000313" key="3">
    <source>
        <dbReference type="Proteomes" id="UP000824041"/>
    </source>
</evidence>
<organism evidence="2 3">
    <name type="scientific">Candidatus Blautia faecigallinarum</name>
    <dbReference type="NCBI Taxonomy" id="2838488"/>
    <lineage>
        <taxon>Bacteria</taxon>
        <taxon>Bacillati</taxon>
        <taxon>Bacillota</taxon>
        <taxon>Clostridia</taxon>
        <taxon>Lachnospirales</taxon>
        <taxon>Lachnospiraceae</taxon>
        <taxon>Blautia</taxon>
    </lineage>
</organism>
<proteinExistence type="predicted"/>
<comment type="caution">
    <text evidence="2">The sequence shown here is derived from an EMBL/GenBank/DDBJ whole genome shotgun (WGS) entry which is preliminary data.</text>
</comment>
<protein>
    <recommendedName>
        <fullName evidence="1">SMODS/Ubiquitin system-associated 2TM effector domain-containing protein</fullName>
    </recommendedName>
</protein>
<feature type="domain" description="SMODS/Ubiquitin system-associated 2TM effector" evidence="1">
    <location>
        <begin position="1"/>
        <end position="86"/>
    </location>
</feature>
<gene>
    <name evidence="2" type="ORF">IAA21_02015</name>
</gene>
<accession>A0A9D2DQN0</accession>
<reference evidence="2" key="2">
    <citation type="submission" date="2021-04" db="EMBL/GenBank/DDBJ databases">
        <authorList>
            <person name="Gilroy R."/>
        </authorList>
    </citation>
    <scope>NUCLEOTIDE SEQUENCE</scope>
    <source>
        <strain evidence="2">14324</strain>
    </source>
</reference>
<dbReference type="AlphaFoldDB" id="A0A9D2DQN0"/>
<dbReference type="Proteomes" id="UP000824041">
    <property type="component" value="Unassembled WGS sequence"/>
</dbReference>
<dbReference type="EMBL" id="DXBU01000023">
    <property type="protein sequence ID" value="HIZ21561.1"/>
    <property type="molecule type" value="Genomic_DNA"/>
</dbReference>
<name>A0A9D2DQN0_9FIRM</name>
<dbReference type="Pfam" id="PF18179">
    <property type="entry name" value="SUa-2TM"/>
    <property type="match status" value="1"/>
</dbReference>
<evidence type="ECO:0000259" key="1">
    <source>
        <dbReference type="Pfam" id="PF18179"/>
    </source>
</evidence>